<comment type="caution">
    <text evidence="1">The sequence shown here is derived from an EMBL/GenBank/DDBJ whole genome shotgun (WGS) entry which is preliminary data.</text>
</comment>
<keyword evidence="2" id="KW-1185">Reference proteome</keyword>
<dbReference type="EMBL" id="CAVMJV010000008">
    <property type="protein sequence ID" value="CAK5036507.1"/>
    <property type="molecule type" value="Genomic_DNA"/>
</dbReference>
<gene>
    <name evidence="1" type="ORF">MENTE1834_LOCUS9052</name>
</gene>
<dbReference type="Proteomes" id="UP001497535">
    <property type="component" value="Unassembled WGS sequence"/>
</dbReference>
<organism evidence="1 2">
    <name type="scientific">Meloidogyne enterolobii</name>
    <name type="common">Root-knot nematode worm</name>
    <name type="synonym">Meloidogyne mayaguensis</name>
    <dbReference type="NCBI Taxonomy" id="390850"/>
    <lineage>
        <taxon>Eukaryota</taxon>
        <taxon>Metazoa</taxon>
        <taxon>Ecdysozoa</taxon>
        <taxon>Nematoda</taxon>
        <taxon>Chromadorea</taxon>
        <taxon>Rhabditida</taxon>
        <taxon>Tylenchina</taxon>
        <taxon>Tylenchomorpha</taxon>
        <taxon>Tylenchoidea</taxon>
        <taxon>Meloidogynidae</taxon>
        <taxon>Meloidogyninae</taxon>
        <taxon>Meloidogyne</taxon>
    </lineage>
</organism>
<reference evidence="1" key="1">
    <citation type="submission" date="2023-11" db="EMBL/GenBank/DDBJ databases">
        <authorList>
            <person name="Poullet M."/>
        </authorList>
    </citation>
    <scope>NUCLEOTIDE SEQUENCE</scope>
    <source>
        <strain evidence="1">E1834</strain>
    </source>
</reference>
<name>A0ACB0Y9K1_MELEN</name>
<accession>A0ACB0Y9K1</accession>
<proteinExistence type="predicted"/>
<evidence type="ECO:0000313" key="1">
    <source>
        <dbReference type="EMBL" id="CAK5036507.1"/>
    </source>
</evidence>
<sequence>MIFHLPAPSCLLNNFQKLIYLFIYSHSIEPTQLHSHCTSDFSLSWIPSARYSIVDQPNFGVVECLREDIENKQINKNKKWIVCSTFTQNEINLLKVRYRHTKNSNIPLPPRTDDFDFQVYCSDTASLVQVLQIDFITLSIRVFVQEQLTLNQTDQAQIGRRNMLATVFPQQFSSDQLYFHILEAPKLGMLLRLVQETGRHRRVGVSSNITQQQIDEGLFFYKLHFAPFSVLNDFFTFRLLTPAGASEEIFRFDIVYLPGGGIGDIRLINNTLIVEEGGIQGITNGTLWLEAADGSRRFTFRVILPPMNGILFLLDKNGDKEKKILDFDESFHSDDILENKLFYEHFGDKSSWDRLFLLAESEMRDPGGGKGHTPVPFFLSIAIVGKNTRQPQLLQKMYGGNNLEIKNLFLLENSERTLLPSIVQLIDLDNSVEWPSSLENYKQFPIAHSTTSLNFNVVPEPSNSRDFVICAKGAPEMPLREFDENMLKGGHLIVRHVGSAINGTILRLTATDGLHTKTLPISIFAVPNPFLRLSTPNKIYFNTNFNERKESSLFLLVSILHLFAETNLDIFDYQIIFQVQTILPNLSPFRLLLENGTFVKTLEFTQKDILQNRLFFVLNKNTFKQQNYSQIIFLKLFTTQNEYKNKLNEEIILEIILNNFSNFSLTIPLKIKEKGIYVQKGASSPVDEQIINILTKNNDDLYIKYFIVKPPNYGDIIFQRKRNQMNGLFFGKFLNSK</sequence>
<evidence type="ECO:0000313" key="2">
    <source>
        <dbReference type="Proteomes" id="UP001497535"/>
    </source>
</evidence>
<protein>
    <submittedName>
        <fullName evidence="1">Uncharacterized protein</fullName>
    </submittedName>
</protein>